<feature type="region of interest" description="Disordered" evidence="1">
    <location>
        <begin position="32"/>
        <end position="62"/>
    </location>
</feature>
<keyword evidence="3" id="KW-1185">Reference proteome</keyword>
<feature type="compositionally biased region" description="Basic and acidic residues" evidence="1">
    <location>
        <begin position="32"/>
        <end position="44"/>
    </location>
</feature>
<reference evidence="2" key="1">
    <citation type="submission" date="2020-01" db="EMBL/GenBank/DDBJ databases">
        <authorList>
            <consortium name="DOE Joint Genome Institute"/>
            <person name="Haridas S."/>
            <person name="Albert R."/>
            <person name="Binder M."/>
            <person name="Bloem J."/>
            <person name="Labutti K."/>
            <person name="Salamov A."/>
            <person name="Andreopoulos B."/>
            <person name="Baker S.E."/>
            <person name="Barry K."/>
            <person name="Bills G."/>
            <person name="Bluhm B.H."/>
            <person name="Cannon C."/>
            <person name="Castanera R."/>
            <person name="Culley D.E."/>
            <person name="Daum C."/>
            <person name="Ezra D."/>
            <person name="Gonzalez J.B."/>
            <person name="Henrissat B."/>
            <person name="Kuo A."/>
            <person name="Liang C."/>
            <person name="Lipzen A."/>
            <person name="Lutzoni F."/>
            <person name="Magnuson J."/>
            <person name="Mondo S."/>
            <person name="Nolan M."/>
            <person name="Ohm R."/>
            <person name="Pangilinan J."/>
            <person name="Park H.-J."/>
            <person name="Ramirez L."/>
            <person name="Alfaro M."/>
            <person name="Sun H."/>
            <person name="Tritt A."/>
            <person name="Yoshinaga Y."/>
            <person name="Zwiers L.-H."/>
            <person name="Turgeon B.G."/>
            <person name="Goodwin S.B."/>
            <person name="Spatafora J.W."/>
            <person name="Crous P.W."/>
            <person name="Grigoriev I.V."/>
        </authorList>
    </citation>
    <scope>NUCLEOTIDE SEQUENCE</scope>
    <source>
        <strain evidence="2">IPT5</strain>
    </source>
</reference>
<evidence type="ECO:0000313" key="3">
    <source>
        <dbReference type="Proteomes" id="UP000799423"/>
    </source>
</evidence>
<sequence length="107" mass="11776">MLLTRQCTPRLAAASFTTKASCQRGLSVRMYSDTKAEPQSKQDDALESIAKPTEVKAKKKTQAELDQEMLVKLQGLDGDGGSAGVEYEDGKPVSMKRSVKSNMFRYI</sequence>
<accession>A0A6A7BLM1</accession>
<dbReference type="Proteomes" id="UP000799423">
    <property type="component" value="Unassembled WGS sequence"/>
</dbReference>
<evidence type="ECO:0000256" key="1">
    <source>
        <dbReference type="SAM" id="MobiDB-lite"/>
    </source>
</evidence>
<gene>
    <name evidence="2" type="ORF">T440DRAFT_463664</name>
</gene>
<dbReference type="OrthoDB" id="2157103at2759"/>
<proteinExistence type="predicted"/>
<evidence type="ECO:0000313" key="2">
    <source>
        <dbReference type="EMBL" id="KAF2856326.1"/>
    </source>
</evidence>
<dbReference type="EMBL" id="MU006289">
    <property type="protein sequence ID" value="KAF2856326.1"/>
    <property type="molecule type" value="Genomic_DNA"/>
</dbReference>
<name>A0A6A7BLM1_9PLEO</name>
<dbReference type="AlphaFoldDB" id="A0A6A7BLM1"/>
<organism evidence="2 3">
    <name type="scientific">Plenodomus tracheiphilus IPT5</name>
    <dbReference type="NCBI Taxonomy" id="1408161"/>
    <lineage>
        <taxon>Eukaryota</taxon>
        <taxon>Fungi</taxon>
        <taxon>Dikarya</taxon>
        <taxon>Ascomycota</taxon>
        <taxon>Pezizomycotina</taxon>
        <taxon>Dothideomycetes</taxon>
        <taxon>Pleosporomycetidae</taxon>
        <taxon>Pleosporales</taxon>
        <taxon>Pleosporineae</taxon>
        <taxon>Leptosphaeriaceae</taxon>
        <taxon>Plenodomus</taxon>
    </lineage>
</organism>
<protein>
    <submittedName>
        <fullName evidence="2">Uncharacterized protein</fullName>
    </submittedName>
</protein>